<dbReference type="GO" id="GO:0004674">
    <property type="term" value="F:protein serine/threonine kinase activity"/>
    <property type="evidence" value="ECO:0007669"/>
    <property type="project" value="UniProtKB-KW"/>
</dbReference>
<protein>
    <recommendedName>
        <fullName evidence="5">Protein kinase domain-containing protein</fullName>
    </recommendedName>
</protein>
<dbReference type="InterPro" id="IPR000719">
    <property type="entry name" value="Prot_kinase_dom"/>
</dbReference>
<feature type="domain" description="Protein kinase" evidence="5">
    <location>
        <begin position="215"/>
        <end position="558"/>
    </location>
</feature>
<feature type="binding site" evidence="4">
    <location>
        <position position="779"/>
    </location>
    <ligand>
        <name>ATP</name>
        <dbReference type="ChEBI" id="CHEBI:30616"/>
    </ligand>
</feature>
<accession>A0A329SRR6</accession>
<dbReference type="PANTHER" id="PTHR44329:SF214">
    <property type="entry name" value="PROTEIN KINASE DOMAIN-CONTAINING PROTEIN"/>
    <property type="match status" value="1"/>
</dbReference>
<dbReference type="Proteomes" id="UP000251314">
    <property type="component" value="Unassembled WGS sequence"/>
</dbReference>
<dbReference type="InterPro" id="IPR017441">
    <property type="entry name" value="Protein_kinase_ATP_BS"/>
</dbReference>
<evidence type="ECO:0000256" key="4">
    <source>
        <dbReference type="PROSITE-ProRule" id="PRU10141"/>
    </source>
</evidence>
<dbReference type="Gene3D" id="1.10.510.10">
    <property type="entry name" value="Transferase(Phosphotransferase) domain 1"/>
    <property type="match status" value="2"/>
</dbReference>
<dbReference type="GO" id="GO:0005524">
    <property type="term" value="F:ATP binding"/>
    <property type="evidence" value="ECO:0007669"/>
    <property type="project" value="UniProtKB-UniRule"/>
</dbReference>
<evidence type="ECO:0000313" key="10">
    <source>
        <dbReference type="EMBL" id="RAW39339.1"/>
    </source>
</evidence>
<dbReference type="InterPro" id="IPR011009">
    <property type="entry name" value="Kinase-like_dom_sf"/>
</dbReference>
<keyword evidence="1" id="KW-0418">Kinase</keyword>
<dbReference type="Proteomes" id="UP000736787">
    <property type="component" value="Unassembled WGS sequence"/>
</dbReference>
<dbReference type="STRING" id="29920.A0A329SRR6"/>
<dbReference type="EMBL" id="RCMV01001651">
    <property type="protein sequence ID" value="KAG3207740.1"/>
    <property type="molecule type" value="Genomic_DNA"/>
</dbReference>
<reference evidence="6" key="2">
    <citation type="submission" date="2018-10" db="EMBL/GenBank/DDBJ databases">
        <title>Effector identification in a new, highly contiguous assembly of the strawberry crown rot pathogen Phytophthora cactorum.</title>
        <authorList>
            <person name="Armitage A.D."/>
            <person name="Nellist C.F."/>
            <person name="Bates H."/>
            <person name="Vickerstaff R.J."/>
            <person name="Harrison R.J."/>
        </authorList>
    </citation>
    <scope>NUCLEOTIDE SEQUENCE</scope>
    <source>
        <strain evidence="6">4032</strain>
        <strain evidence="7">4040</strain>
        <strain evidence="8">P415</strain>
        <strain evidence="9">P421</strain>
    </source>
</reference>
<evidence type="ECO:0000313" key="8">
    <source>
        <dbReference type="EMBL" id="KAG2961845.1"/>
    </source>
</evidence>
<dbReference type="PROSITE" id="PS50011">
    <property type="entry name" value="PROTEIN_KINASE_DOM"/>
    <property type="match status" value="2"/>
</dbReference>
<dbReference type="InterPro" id="IPR001245">
    <property type="entry name" value="Ser-Thr/Tyr_kinase_cat_dom"/>
</dbReference>
<dbReference type="SUPFAM" id="SSF56112">
    <property type="entry name" value="Protein kinase-like (PK-like)"/>
    <property type="match status" value="2"/>
</dbReference>
<dbReference type="AlphaFoldDB" id="A0A329SRR6"/>
<dbReference type="PROSITE" id="PS00107">
    <property type="entry name" value="PROTEIN_KINASE_ATP"/>
    <property type="match status" value="1"/>
</dbReference>
<name>A0A329SRR6_9STRA</name>
<comment type="caution">
    <text evidence="10">The sequence shown here is derived from an EMBL/GenBank/DDBJ whole genome shotgun (WGS) entry which is preliminary data.</text>
</comment>
<evidence type="ECO:0000313" key="7">
    <source>
        <dbReference type="EMBL" id="KAG2891745.1"/>
    </source>
</evidence>
<dbReference type="EMBL" id="MJFZ01000068">
    <property type="protein sequence ID" value="RAW39339.1"/>
    <property type="molecule type" value="Genomic_DNA"/>
</dbReference>
<gene>
    <name evidence="10" type="ORF">PC110_g4400</name>
    <name evidence="6" type="ORF">PC115_g21688</name>
    <name evidence="7" type="ORF">PC117_g24175</name>
    <name evidence="8" type="ORF">PC118_g21742</name>
    <name evidence="9" type="ORF">PC129_g21222</name>
</gene>
<keyword evidence="1" id="KW-0723">Serine/threonine-protein kinase</keyword>
<dbReference type="Proteomes" id="UP000760860">
    <property type="component" value="Unassembled WGS sequence"/>
</dbReference>
<evidence type="ECO:0000313" key="11">
    <source>
        <dbReference type="Proteomes" id="UP000251314"/>
    </source>
</evidence>
<feature type="domain" description="Protein kinase" evidence="5">
    <location>
        <begin position="752"/>
        <end position="1022"/>
    </location>
</feature>
<dbReference type="Pfam" id="PF07714">
    <property type="entry name" value="PK_Tyr_Ser-Thr"/>
    <property type="match status" value="1"/>
</dbReference>
<dbReference type="EMBL" id="RCML01001540">
    <property type="protein sequence ID" value="KAG2961845.1"/>
    <property type="molecule type" value="Genomic_DNA"/>
</dbReference>
<keyword evidence="1" id="KW-0808">Transferase</keyword>
<sequence>MATQQLLEKFEAICSPDSVFCLYTGLIERLVATNQALTVSDIWGGLDLRALDLELAIVDILRLLQSTRRCWRDSTEKLGQSTALRALREFMEVPQRAKFVLGLHDRVDALVSSCGEAFDSVGDLEGIKKGVDLWSRDCKRQLHYFTTTVAIGDEKGVFASQLKEAAGLGLVSELQELWELASFWMKQPARLTAGEQQLLNRVAQVMAKKELFKDYEGVDTLPAGLVRGDLLALVKKSSLPDWRRSHKHPSLLDKNILDENSPTWRIPAQEVQLDQLHPSAQQSRRSIVFGTWLDTPVVLQNVVPSHEEGKPALESVAKTWIELNHPNILKLYGLCDDYFVSEYAAHGMLSDYLNQQRHVSGGKSSRLVWQKLLEAAQGLQYLHERGLVHGNLIAKNLLVSSDGIVKLSGFGERGALQEVGTGDKRLADDVFALGTCIIQLVDGHITPVKWGKIIAQQPQGFTSEQWRLVRHIRNPVPDERLTIGAVAHDIKRLVDELSTNSQAPTSNRSLSALFQDNLDSIRQALNTSSTSKEYLPCELEINKQLLPRLSDVADQLVLEASSCIEGSGRSRRHGYAVQSWQSIVSRFQLLINEPFNRLASNRAVWLAVGRKSAQSVYELHRELDQLVSTTRLEKLVEAAATKDLHRQWETQWYTLRRQQAQVLCDKASDISAVLKEFEEDSSDKLDSGWARHVQGFWAVLEFERLRHPIKYTAEELGTIKRAASDIADTCTILDLALVLPRWFLPPYEVDLRLDKSTLGRGAFGSVHRGTWLDSPVVIKRVLGPNSRLDGMTTPSDGEVIFKHEADIWSRLNHPHVIALFGACHVGQPFFVCEYAAKGTLIDFLNTFDDWKNGFRQEMAWKKLYEAALGLEFLHERGVVHADLKGDNILIGEDGRAKLTDFGLSAVVSDGANSSGSPIGALRWKAPECMGASGQPATFASDIFSLGMCIIEAVTGTFPWGRELPDAAVSFHVRRGRLPPSSSAFSSNQWRLIQRMCSLHPQDRPGIRFVVRALRLASEHQILQDFVRKL</sequence>
<evidence type="ECO:0000313" key="9">
    <source>
        <dbReference type="EMBL" id="KAG3207740.1"/>
    </source>
</evidence>
<reference evidence="10 11" key="1">
    <citation type="submission" date="2018-01" db="EMBL/GenBank/DDBJ databases">
        <title>Draft genome of the strawberry crown rot pathogen Phytophthora cactorum.</title>
        <authorList>
            <person name="Armitage A.D."/>
            <person name="Lysoe E."/>
            <person name="Nellist C.F."/>
            <person name="Harrison R.J."/>
            <person name="Brurberg M.B."/>
        </authorList>
    </citation>
    <scope>NUCLEOTIDE SEQUENCE [LARGE SCALE GENOMIC DNA]</scope>
    <source>
        <strain evidence="10 11">10300</strain>
    </source>
</reference>
<dbReference type="InterPro" id="IPR051681">
    <property type="entry name" value="Ser/Thr_Kinases-Pseudokinases"/>
</dbReference>
<proteinExistence type="predicted"/>
<dbReference type="OrthoDB" id="93349at2759"/>
<evidence type="ECO:0000259" key="5">
    <source>
        <dbReference type="PROSITE" id="PS50011"/>
    </source>
</evidence>
<keyword evidence="3 4" id="KW-0067">ATP-binding</keyword>
<keyword evidence="11" id="KW-1185">Reference proteome</keyword>
<dbReference type="Proteomes" id="UP000697107">
    <property type="component" value="Unassembled WGS sequence"/>
</dbReference>
<dbReference type="CDD" id="cd00180">
    <property type="entry name" value="PKc"/>
    <property type="match status" value="1"/>
</dbReference>
<dbReference type="Proteomes" id="UP000774804">
    <property type="component" value="Unassembled WGS sequence"/>
</dbReference>
<keyword evidence="2 4" id="KW-0547">Nucleotide-binding</keyword>
<evidence type="ECO:0000256" key="1">
    <source>
        <dbReference type="ARBA" id="ARBA00022527"/>
    </source>
</evidence>
<dbReference type="PANTHER" id="PTHR44329">
    <property type="entry name" value="SERINE/THREONINE-PROTEIN KINASE TNNI3K-RELATED"/>
    <property type="match status" value="1"/>
</dbReference>
<dbReference type="Pfam" id="PF00069">
    <property type="entry name" value="Pkinase"/>
    <property type="match status" value="1"/>
</dbReference>
<dbReference type="InterPro" id="IPR008271">
    <property type="entry name" value="Ser/Thr_kinase_AS"/>
</dbReference>
<evidence type="ECO:0000313" key="6">
    <source>
        <dbReference type="EMBL" id="KAG2883225.1"/>
    </source>
</evidence>
<dbReference type="VEuPathDB" id="FungiDB:PC110_g4400"/>
<evidence type="ECO:0000256" key="2">
    <source>
        <dbReference type="ARBA" id="ARBA00022741"/>
    </source>
</evidence>
<dbReference type="EMBL" id="RCMI01001588">
    <property type="protein sequence ID" value="KAG2883225.1"/>
    <property type="molecule type" value="Genomic_DNA"/>
</dbReference>
<dbReference type="SMART" id="SM00220">
    <property type="entry name" value="S_TKc"/>
    <property type="match status" value="1"/>
</dbReference>
<dbReference type="EMBL" id="RCMK01001572">
    <property type="protein sequence ID" value="KAG2891745.1"/>
    <property type="molecule type" value="Genomic_DNA"/>
</dbReference>
<dbReference type="Gene3D" id="3.30.200.20">
    <property type="entry name" value="Phosphorylase Kinase, domain 1"/>
    <property type="match status" value="1"/>
</dbReference>
<dbReference type="PROSITE" id="PS00108">
    <property type="entry name" value="PROTEIN_KINASE_ST"/>
    <property type="match status" value="1"/>
</dbReference>
<evidence type="ECO:0000256" key="3">
    <source>
        <dbReference type="ARBA" id="ARBA00022840"/>
    </source>
</evidence>
<organism evidence="10 11">
    <name type="scientific">Phytophthora cactorum</name>
    <dbReference type="NCBI Taxonomy" id="29920"/>
    <lineage>
        <taxon>Eukaryota</taxon>
        <taxon>Sar</taxon>
        <taxon>Stramenopiles</taxon>
        <taxon>Oomycota</taxon>
        <taxon>Peronosporomycetes</taxon>
        <taxon>Peronosporales</taxon>
        <taxon>Peronosporaceae</taxon>
        <taxon>Phytophthora</taxon>
    </lineage>
</organism>